<feature type="compositionally biased region" description="Low complexity" evidence="1">
    <location>
        <begin position="1923"/>
        <end position="1939"/>
    </location>
</feature>
<feature type="compositionally biased region" description="Low complexity" evidence="1">
    <location>
        <begin position="460"/>
        <end position="469"/>
    </location>
</feature>
<feature type="compositionally biased region" description="Polar residues" evidence="1">
    <location>
        <begin position="2499"/>
        <end position="2513"/>
    </location>
</feature>
<feature type="region of interest" description="Disordered" evidence="1">
    <location>
        <begin position="1542"/>
        <end position="1595"/>
    </location>
</feature>
<feature type="region of interest" description="Disordered" evidence="1">
    <location>
        <begin position="1726"/>
        <end position="1761"/>
    </location>
</feature>
<feature type="region of interest" description="Disordered" evidence="1">
    <location>
        <begin position="2166"/>
        <end position="2214"/>
    </location>
</feature>
<feature type="region of interest" description="Disordered" evidence="1">
    <location>
        <begin position="2708"/>
        <end position="2750"/>
    </location>
</feature>
<feature type="compositionally biased region" description="Low complexity" evidence="1">
    <location>
        <begin position="2201"/>
        <end position="2214"/>
    </location>
</feature>
<feature type="region of interest" description="Disordered" evidence="1">
    <location>
        <begin position="2082"/>
        <end position="2131"/>
    </location>
</feature>
<feature type="region of interest" description="Disordered" evidence="1">
    <location>
        <begin position="2262"/>
        <end position="2284"/>
    </location>
</feature>
<feature type="compositionally biased region" description="Low complexity" evidence="1">
    <location>
        <begin position="1103"/>
        <end position="1118"/>
    </location>
</feature>
<feature type="compositionally biased region" description="Polar residues" evidence="1">
    <location>
        <begin position="480"/>
        <end position="499"/>
    </location>
</feature>
<organism evidence="2 3">
    <name type="scientific">Volvox reticuliferus</name>
    <dbReference type="NCBI Taxonomy" id="1737510"/>
    <lineage>
        <taxon>Eukaryota</taxon>
        <taxon>Viridiplantae</taxon>
        <taxon>Chlorophyta</taxon>
        <taxon>core chlorophytes</taxon>
        <taxon>Chlorophyceae</taxon>
        <taxon>CS clade</taxon>
        <taxon>Chlamydomonadales</taxon>
        <taxon>Volvocaceae</taxon>
        <taxon>Volvox</taxon>
    </lineage>
</organism>
<comment type="caution">
    <text evidence="2">The sequence shown here is derived from an EMBL/GenBank/DDBJ whole genome shotgun (WGS) entry which is preliminary data.</text>
</comment>
<feature type="region of interest" description="Disordered" evidence="1">
    <location>
        <begin position="1078"/>
        <end position="1118"/>
    </location>
</feature>
<feature type="compositionally biased region" description="Polar residues" evidence="1">
    <location>
        <begin position="530"/>
        <end position="539"/>
    </location>
</feature>
<evidence type="ECO:0000313" key="2">
    <source>
        <dbReference type="EMBL" id="GIM14777.1"/>
    </source>
</evidence>
<feature type="region of interest" description="Disordered" evidence="1">
    <location>
        <begin position="1905"/>
        <end position="1948"/>
    </location>
</feature>
<dbReference type="EMBL" id="BNCQ01000059">
    <property type="protein sequence ID" value="GIM14777.1"/>
    <property type="molecule type" value="Genomic_DNA"/>
</dbReference>
<feature type="region of interest" description="Disordered" evidence="1">
    <location>
        <begin position="2305"/>
        <end position="2341"/>
    </location>
</feature>
<feature type="region of interest" description="Disordered" evidence="1">
    <location>
        <begin position="2471"/>
        <end position="2589"/>
    </location>
</feature>
<feature type="compositionally biased region" description="Basic residues" evidence="1">
    <location>
        <begin position="2574"/>
        <end position="2585"/>
    </location>
</feature>
<feature type="compositionally biased region" description="Basic and acidic residues" evidence="1">
    <location>
        <begin position="2557"/>
        <end position="2567"/>
    </location>
</feature>
<proteinExistence type="predicted"/>
<feature type="compositionally biased region" description="Polar residues" evidence="1">
    <location>
        <begin position="2314"/>
        <end position="2327"/>
    </location>
</feature>
<sequence>MADQFFQPSGPYDADAIPPQGNMEHHILFLLDVDALAGFIKSSGSVSLAEDYLGQMERNHIPSGRESDGKFLPDRLAEALTRLSQVYTQLYGLPTAVSYHMISTKSKFTQEKIEMLKAKIANNPALSEVGTGVQNAGGVGGSSKGTETRTPFNVHAEMYALLKAIGEPGSEGSAYGPSSSSWLENIGYHVQQTVSRFVVAMNAAAAQRCAKVKAATFVLVTPAPLQGRPVRPLDPLGPELLALLRQVNARFMWLDPAGGADVTHKAQMEVAVAAAATSVGEGQPVAVLESDLAEVQLTLALSSHWRLDGAHADCMAPQPGLILPLLPVAWLPVADVFRSKAVLETIVRRIVAQGPPDPFGPLCPGFNLVAFPGYVTQFTSKKWIYQVWSETTTLTTASYLRGIIANRCLKLPPLRVRAEPHKAAAAAKAAPAVAIKGAWQKRGGGQNPHARPPMAPPAAVPGAGLRPGAHGSLAGRSGPLTGSAQINISGGPNGRQTLKVSGVGLKPPGSTPSGRLPVGGGGTAGPGGSSRPQKGQNKVNKLPARPTVPDSVTTGAAASNYTLGRAAGKRIAQALEQGVLTGTGPAGSVGKPGIDSQGCAGGASGSGAAGAGGGGGSRWVWPPLSASELAAQAAREGGMVAVDDQLDVGELLRQAEEQMHEFISGELKAAIRRNEKHVRRAQQQEPAAEGQRCVNGTVQIERDGGRHPQQQQEPGLRMEVVGGVSKLQDADGRSAKRQRVAPLESLQPALCNARSRLRSKLLVAPAKLSRHEERVPGWQPPLELILERARERTKTVVDSLLRASERAVSVAMRGIRKQAVERRARLRGGNGAAEAGEQCGEVDPDVSPGVMTGGVGGSREEGGRRRTSGGRGGGVQMAADDEGDPDQDGVYAAAIDQVFALLQEAWAGDMMGVLRERGVIRGRPRLQLCALLYIASRFIHAVEMLGYRRRSPRALVDLLREQLDWAVPLLCHVDGEPTMATFVSERLKPAWANTWAATLLDLLAVSYAGEDREGNNEMEFVARWDSDEDWEAGMEEAGGVEAATDALEELQRIAAAAAVAQQQGSQLDISELRASGRATSVSNGKQGTGRMASASGGGGGGRAIRPASGSARLGVGSSAAGGGTGPAAGGGGSNTVAAAGNVGKTGGSQPQVMEVDSLRGVVVAGSQRPVAGGRMAKHVARLDPVRPAHMMPAIIARPIIQVAPDPPPERLAALREEHRRKQRCGGAAANLAGLFDKEAAAPSPAAAAGAAVPVAEKNGRKTAAVAVPPAPPFAMHAPADKGAGRAAIFGGDVAAGQAVGSPGGAAACSESSTEVGPTPMDDGGGRHRSRLPGLDGGAAGGGVGESGTFGLARGLFTDMEAGEAPTVKFNPGGEGVFSQVATFQIVSKPREAAQQKQPHAGGDVAAGLHPHLAAAAEAGVAQVQHPAAEAAAPAPAAMFILGAAVAAPATSMDCIMNGRRSCLAPGSIPDTSDPPGLNDAADGADGAGRGVLCLPGGEADPLSELNFDGTVATGDAADANAEVVYDADGGELVCDDEEHEVVPSGCRLQGESHSADSLPCRRRHGDGDDSDSDDDSDGAGKTSPGAGKRAPREPVPDACSPCGFAVARRTAAAAAATSRFAGGNSRIPMCAPCPSLVPPRSRKAPPAAAAAAATAAAAAAGVASKRNSFRPAVTKPLPPRLSEAVKAQRAALLGAGRDAPCPQPSPALRQTIADGGESLNLLSATQAAAECPASESDHAQQLQLQQADQRRPDDGQGPAAEDAMDIDVDEPAPALTSPLPLQAPRAPDEVAALATDASAIAAGGAIATIVAHASPVKAGNQDVDVATRTIFAPGNLMMPSQASLECGLTTVLADDHERVDAEPEGTSFAKGTILNRTSGGLTPHPRKSRANNLVSLLVAKAAAHGGEAAPWRQQNHGADSHDLQPTPTLQQPQLEQQQQEEPKQQQQHLEEMEVALPVNLGPGIGLGSRARTRQAGRRRAQLLEEPPGQLLALVAPESPGPSIAGMVQDSELAAAAVPVATVQGVEGEQQHGAPPMVVTVEGAEGEQMERCGDADVNACEDAGALAPATVAGNPVSGLIGQAPAMLGSPSQPPCAEDEDAGASAPAAEDAPNNVTAPPASEDAAALGNPSAPSDEAIIDDATLAALMAGGTMYDIVKLRGRQSQIGAVPTPGDKLTPPSLQPGSKGTAPSVSGRCGSAPTSVTKSGVSGAKGSSVMIDRDNKASNQHMAASGGTGVRAGGSHASAAAVVVAVAVPTATTPMKTRATTPMGARTASTATKMSRGLQTRGAAAIAGTPRRVRADASFSRLRPVSHQKCQLQQRLPATQEQQKKRRADEGPAEYDGVEASVATAIGTGVAPNGMAVMFSATAAAAANEYHPCSQLPLSKRRRRAEVLPQGPGSGDEIDETCAVVEQTGEGVAAAEPLLAAEGTDGGPWRRVEKTEEDNLADEIMDGAELKHGAEAAIQHTDEASAWGASQPVSGDAGAGEEAVPEELPGSPRANSSGHTYLSPGNKQEQQHQGQQHAHDQATTSGKKDDDDGSGGGVGATGCGSFGAGKGDPKLGGKADRAGANTRACRKPNTRSHWRQPHEDMAAALTVAAVAANTTGSGAGTGLEHAEDQVAEQGPAAAVEGGDEELGSGQVPPVRRSGRLRQGKSTEAAPGEATQSHSRPLAQSVGIASMAAVAPVSSVSTRGAARRQALAAAAALAGDNTPCTKRPAQRSVATRGNADEDSEEVGAQGGSRPAKRTRQR</sequence>
<feature type="region of interest" description="Disordered" evidence="1">
    <location>
        <begin position="440"/>
        <end position="555"/>
    </location>
</feature>
<reference evidence="2" key="1">
    <citation type="journal article" date="2021" name="Proc. Natl. Acad. Sci. U.S.A.">
        <title>Three genomes in the algal genus Volvox reveal the fate of a haploid sex-determining region after a transition to homothallism.</title>
        <authorList>
            <person name="Yamamoto K."/>
            <person name="Hamaji T."/>
            <person name="Kawai-Toyooka H."/>
            <person name="Matsuzaki R."/>
            <person name="Takahashi F."/>
            <person name="Nishimura Y."/>
            <person name="Kawachi M."/>
            <person name="Noguchi H."/>
            <person name="Minakuchi Y."/>
            <person name="Umen J.G."/>
            <person name="Toyoda A."/>
            <person name="Nozaki H."/>
        </authorList>
    </citation>
    <scope>NUCLEOTIDE SEQUENCE</scope>
    <source>
        <strain evidence="2">NIES-3785</strain>
    </source>
</reference>
<evidence type="ECO:0000313" key="3">
    <source>
        <dbReference type="Proteomes" id="UP000722791"/>
    </source>
</evidence>
<feature type="compositionally biased region" description="Polar residues" evidence="1">
    <location>
        <begin position="2181"/>
        <end position="2190"/>
    </location>
</feature>
<feature type="compositionally biased region" description="Low complexity" evidence="1">
    <location>
        <begin position="2517"/>
        <end position="2531"/>
    </location>
</feature>
<feature type="compositionally biased region" description="Acidic residues" evidence="1">
    <location>
        <begin position="1568"/>
        <end position="1577"/>
    </location>
</feature>
<feature type="region of interest" description="Disordered" evidence="1">
    <location>
        <begin position="2605"/>
        <end position="2672"/>
    </location>
</feature>
<accession>A0A8J4LY12</accession>
<feature type="compositionally biased region" description="Pro residues" evidence="1">
    <location>
        <begin position="450"/>
        <end position="459"/>
    </location>
</feature>
<feature type="compositionally biased region" description="Low complexity" evidence="1">
    <location>
        <begin position="2101"/>
        <end position="2110"/>
    </location>
</feature>
<feature type="region of interest" description="Disordered" evidence="1">
    <location>
        <begin position="827"/>
        <end position="883"/>
    </location>
</feature>
<feature type="region of interest" description="Disordered" evidence="1">
    <location>
        <begin position="584"/>
        <end position="615"/>
    </location>
</feature>
<feature type="compositionally biased region" description="Gly residues" evidence="1">
    <location>
        <begin position="517"/>
        <end position="528"/>
    </location>
</feature>
<dbReference type="Proteomes" id="UP000722791">
    <property type="component" value="Unassembled WGS sequence"/>
</dbReference>
<gene>
    <name evidence="2" type="ORF">Vretimale_17588</name>
</gene>
<feature type="region of interest" description="Disordered" evidence="1">
    <location>
        <begin position="1304"/>
        <end position="1324"/>
    </location>
</feature>
<feature type="compositionally biased region" description="Gly residues" evidence="1">
    <location>
        <begin position="599"/>
        <end position="615"/>
    </location>
</feature>
<protein>
    <submittedName>
        <fullName evidence="2">Uncharacterized protein</fullName>
    </submittedName>
</protein>
<feature type="compositionally biased region" description="Gly residues" evidence="1">
    <location>
        <begin position="2540"/>
        <end position="2556"/>
    </location>
</feature>
<name>A0A8J4LY12_9CHLO</name>
<evidence type="ECO:0000256" key="1">
    <source>
        <dbReference type="SAM" id="MobiDB-lite"/>
    </source>
</evidence>
<feature type="compositionally biased region" description="Low complexity" evidence="1">
    <location>
        <begin position="832"/>
        <end position="841"/>
    </location>
</feature>